<dbReference type="Proteomes" id="UP000265080">
    <property type="component" value="Chromosome 6"/>
</dbReference>
<feature type="compositionally biased region" description="Polar residues" evidence="1">
    <location>
        <begin position="251"/>
        <end position="271"/>
    </location>
</feature>
<dbReference type="GO" id="GO:0005737">
    <property type="term" value="C:cytoplasm"/>
    <property type="evidence" value="ECO:0007669"/>
    <property type="project" value="TreeGrafter"/>
</dbReference>
<dbReference type="InterPro" id="IPR043442">
    <property type="entry name" value="Perm1"/>
</dbReference>
<reference evidence="2" key="3">
    <citation type="submission" date="2025-09" db="UniProtKB">
        <authorList>
            <consortium name="Ensembl"/>
        </authorList>
    </citation>
    <scope>IDENTIFICATION</scope>
</reference>
<dbReference type="GO" id="GO:0006355">
    <property type="term" value="P:regulation of DNA-templated transcription"/>
    <property type="evidence" value="ECO:0007669"/>
    <property type="project" value="InterPro"/>
</dbReference>
<sequence>MDDLDHSIHIAEYDWTIFYEESEECCVLQPQLACPDDWSLSDSEDSGKFSSAQQEMQQSCIKLSVQLHQSDARGQVGDAATTAEESEVCIDCPGGNPINTGVVHMKTAEETSDSVANTLLNVESSGESEELTKDVQTESNTKSTEEPDPLSCNQTGLNVNELHTAQAGVSEDICRVASKAEKERWFVTVNDSPARQRTRATSVKKKRKQKKPCEGSGVCSPGEKSEENLLGNGSALEISEDKSKSQGGGDMQSNSGDPKVETNTESVSDLSQMPCEEENLSEKLVISCWLQEDIIEIQMDRNKSEPGVSASTSRNTSTELDSKESDELEDSAEFLSTHSFDSESYLSAAESVEEPQHLLMETQQLHCSLSLTSDSHLFSLTEDADADPMQDGQIHSVDGTLSSNAAANNWEGYESTSAENSLEFPSAGQRATKVPDAISTCDNDTHSVMLCRPLNTPEPQNDKMTLSASGSSEGDQLGPLPVPDLTVTPCSEAHCPETYAKAAGHTRPIYAISAFWNEMEKLTINDILQLRMGRSPSPRETQETVTPNADDSPTNHNLLGDTVEYSLSDSALMDTSDTADSDYFTHSDESKPDRSSCDFSTSDFEEEYWQFIGTSRNPSPEPHSKNQRRMSDSPIPSHEEESTSSEGRETPVPLEDFAGQCLDNLESPTLSKLALPRRMTKSKSMHDIQALNTEGLSLSSSLGDDESSLPLSTSLDQNTVLKVSGSLGALLPASLLTSTHLLGADYQISVPEEFEYFFTEDKANAESRCATVYDPENISVAPVFDYTLCTYRDEISSSSLQCSEDKPIPIFSCSHPTVRELTFPKPDFVFLSSNCEGLDEFSPIRVVSHSFIHADQHGSSWKGLMSTRKIRFSDKGSIWCRKSGAWMFPVQAEKISIRSEDPGVTVLSEGRICPTSSQLFRELEEQLCLSLTEHVGIFSTLKQSDMCLVCIAFASWVLKSSDPEAADAWKAALLANVSALSAIQYLRQYVKKKNPPQDEP</sequence>
<evidence type="ECO:0000256" key="1">
    <source>
        <dbReference type="SAM" id="MobiDB-lite"/>
    </source>
</evidence>
<dbReference type="OMA" id="KGSIWCR"/>
<dbReference type="GeneTree" id="ENSGT00940000169508"/>
<accession>A0A3P8T5D7</accession>
<feature type="region of interest" description="Disordered" evidence="1">
    <location>
        <begin position="533"/>
        <end position="560"/>
    </location>
</feature>
<dbReference type="PANTHER" id="PTHR47282:SF1">
    <property type="entry name" value="PGC-1 AND ERR-INDUCED REGULATOR IN MUSCLE PROTEIN 1"/>
    <property type="match status" value="1"/>
</dbReference>
<feature type="region of interest" description="Disordered" evidence="1">
    <location>
        <begin position="193"/>
        <end position="275"/>
    </location>
</feature>
<proteinExistence type="predicted"/>
<feature type="compositionally biased region" description="Polar residues" evidence="1">
    <location>
        <begin position="457"/>
        <end position="474"/>
    </location>
</feature>
<evidence type="ECO:0000313" key="2">
    <source>
        <dbReference type="Ensembl" id="ENSAPEP00000019514.1"/>
    </source>
</evidence>
<feature type="region of interest" description="Disordered" evidence="1">
    <location>
        <begin position="613"/>
        <end position="653"/>
    </location>
</feature>
<dbReference type="AlphaFoldDB" id="A0A3P8T5D7"/>
<feature type="compositionally biased region" description="Polar residues" evidence="1">
    <location>
        <begin position="543"/>
        <end position="557"/>
    </location>
</feature>
<reference evidence="2" key="2">
    <citation type="submission" date="2025-08" db="UniProtKB">
        <authorList>
            <consortium name="Ensembl"/>
        </authorList>
    </citation>
    <scope>IDENTIFICATION</scope>
</reference>
<protein>
    <submittedName>
        <fullName evidence="2">Uncharacterized protein</fullName>
    </submittedName>
</protein>
<name>A0A3P8T5D7_AMPPE</name>
<feature type="region of interest" description="Disordered" evidence="1">
    <location>
        <begin position="455"/>
        <end position="475"/>
    </location>
</feature>
<organism evidence="2 3">
    <name type="scientific">Amphiprion percula</name>
    <name type="common">Orange clownfish</name>
    <name type="synonym">Lutjanus percula</name>
    <dbReference type="NCBI Taxonomy" id="161767"/>
    <lineage>
        <taxon>Eukaryota</taxon>
        <taxon>Metazoa</taxon>
        <taxon>Chordata</taxon>
        <taxon>Craniata</taxon>
        <taxon>Vertebrata</taxon>
        <taxon>Euteleostomi</taxon>
        <taxon>Actinopterygii</taxon>
        <taxon>Neopterygii</taxon>
        <taxon>Teleostei</taxon>
        <taxon>Neoteleostei</taxon>
        <taxon>Acanthomorphata</taxon>
        <taxon>Ovalentaria</taxon>
        <taxon>Pomacentridae</taxon>
        <taxon>Amphiprion</taxon>
    </lineage>
</organism>
<feature type="region of interest" description="Disordered" evidence="1">
    <location>
        <begin position="122"/>
        <end position="153"/>
    </location>
</feature>
<feature type="compositionally biased region" description="Basic residues" evidence="1">
    <location>
        <begin position="196"/>
        <end position="210"/>
    </location>
</feature>
<dbReference type="Ensembl" id="ENSAPET00000020042.1">
    <property type="protein sequence ID" value="ENSAPEP00000019514.1"/>
    <property type="gene ID" value="ENSAPEG00000013918.1"/>
</dbReference>
<dbReference type="STRING" id="161767.ENSAPEP00000019514"/>
<dbReference type="GO" id="GO:0005634">
    <property type="term" value="C:nucleus"/>
    <property type="evidence" value="ECO:0007669"/>
    <property type="project" value="TreeGrafter"/>
</dbReference>
<dbReference type="GO" id="GO:0014850">
    <property type="term" value="P:response to muscle activity"/>
    <property type="evidence" value="ECO:0007669"/>
    <property type="project" value="TreeGrafter"/>
</dbReference>
<keyword evidence="3" id="KW-1185">Reference proteome</keyword>
<reference evidence="2 3" key="1">
    <citation type="submission" date="2018-03" db="EMBL/GenBank/DDBJ databases">
        <title>Finding Nemo's genes: A chromosome-scale reference assembly of the genome of the orange clownfish Amphiprion percula.</title>
        <authorList>
            <person name="Lehmann R."/>
        </authorList>
    </citation>
    <scope>NUCLEOTIDE SEQUENCE</scope>
</reference>
<feature type="region of interest" description="Disordered" evidence="1">
    <location>
        <begin position="300"/>
        <end position="332"/>
    </location>
</feature>
<feature type="compositionally biased region" description="Basic and acidic residues" evidence="1">
    <location>
        <begin position="637"/>
        <end position="649"/>
    </location>
</feature>
<dbReference type="PANTHER" id="PTHR47282">
    <property type="entry name" value="PGC-1 AND ERR-INDUCED REGULATOR IN MUSCLE PROTEIN 1"/>
    <property type="match status" value="1"/>
</dbReference>
<evidence type="ECO:0000313" key="3">
    <source>
        <dbReference type="Proteomes" id="UP000265080"/>
    </source>
</evidence>